<gene>
    <name evidence="1" type="ordered locus">VFMJ11_B0070</name>
</gene>
<accession>B5EW13</accession>
<evidence type="ECO:0000313" key="1">
    <source>
        <dbReference type="EMBL" id="ACH64708.1"/>
    </source>
</evidence>
<name>B5EW13_ALIFM</name>
<dbReference type="RefSeq" id="WP_012534491.1">
    <property type="nucleotide sequence ID" value="NC_011185.1"/>
</dbReference>
<proteinExistence type="predicted"/>
<geneLocation type="plasmid" evidence="1 2">
    <name>pMJ100</name>
</geneLocation>
<dbReference type="Proteomes" id="UP000001857">
    <property type="component" value="Plasmid pMJ100"/>
</dbReference>
<organism evidence="1 2">
    <name type="scientific">Aliivibrio fischeri (strain MJ11)</name>
    <name type="common">Vibrio fischeri</name>
    <dbReference type="NCBI Taxonomy" id="388396"/>
    <lineage>
        <taxon>Bacteria</taxon>
        <taxon>Pseudomonadati</taxon>
        <taxon>Pseudomonadota</taxon>
        <taxon>Gammaproteobacteria</taxon>
        <taxon>Vibrionales</taxon>
        <taxon>Vibrionaceae</taxon>
        <taxon>Aliivibrio</taxon>
    </lineage>
</organism>
<keyword evidence="1" id="KW-0614">Plasmid</keyword>
<reference evidence="2" key="1">
    <citation type="submission" date="2008-08" db="EMBL/GenBank/DDBJ databases">
        <title>Complete sequence of Vibrio fischeri strain MJ11.</title>
        <authorList>
            <person name="Mandel M.J."/>
            <person name="Stabb E.V."/>
            <person name="Ruby E.G."/>
            <person name="Ferriera S."/>
            <person name="Johnson J."/>
            <person name="Kravitz S."/>
            <person name="Beeson K."/>
            <person name="Sutton G."/>
            <person name="Rogers Y.-H."/>
            <person name="Friedman R."/>
            <person name="Frazier M."/>
            <person name="Venter J.C."/>
        </authorList>
    </citation>
    <scope>NUCLEOTIDE SEQUENCE [LARGE SCALE GENOMIC DNA]</scope>
    <source>
        <strain evidence="2">MJ11</strain>
        <plasmid evidence="2">Plasmid pMJ100</plasmid>
    </source>
</reference>
<evidence type="ECO:0000313" key="2">
    <source>
        <dbReference type="Proteomes" id="UP000001857"/>
    </source>
</evidence>
<protein>
    <submittedName>
        <fullName evidence="1">Uncharacterized protein</fullName>
    </submittedName>
</protein>
<dbReference type="AlphaFoldDB" id="B5EW13"/>
<dbReference type="KEGG" id="vfm:VFMJ11_B0070"/>
<dbReference type="HOGENOM" id="CLU_2208933_0_0_6"/>
<reference evidence="1 2" key="2">
    <citation type="journal article" date="2009" name="Nature">
        <title>A single regulatory gene is sufficient to alter bacterial host range.</title>
        <authorList>
            <person name="Mandel M.J."/>
            <person name="Wollenberg M.S."/>
            <person name="Stabb E.V."/>
            <person name="Visick K.L."/>
            <person name="Ruby E.G."/>
        </authorList>
    </citation>
    <scope>NUCLEOTIDE SEQUENCE [LARGE SCALE GENOMIC DNA]</scope>
    <source>
        <strain evidence="1 2">MJ11</strain>
        <plasmid evidence="2">Plasmid pMJ100</plasmid>
    </source>
</reference>
<dbReference type="EMBL" id="CP001134">
    <property type="protein sequence ID" value="ACH64708.1"/>
    <property type="molecule type" value="Genomic_DNA"/>
</dbReference>
<sequence>MIEISNDVKAPFSTKSLLQMLVDSGEAWPRGATCATQERDGEILFWNAPISQVKQAREKACLHKGLIPLIGVGNQVGVIYCSENDQPVVALDWKVAVITLEQFINQA</sequence>